<dbReference type="EMBL" id="BJYX01000030">
    <property type="protein sequence ID" value="GEO31919.1"/>
    <property type="molecule type" value="Genomic_DNA"/>
</dbReference>
<gene>
    <name evidence="2" type="ORF">TAE01_37290</name>
</gene>
<comment type="caution">
    <text evidence="2">The sequence shown here is derived from an EMBL/GenBank/DDBJ whole genome shotgun (WGS) entry which is preliminary data.</text>
</comment>
<proteinExistence type="predicted"/>
<evidence type="ECO:0000313" key="2">
    <source>
        <dbReference type="EMBL" id="GEO31919.1"/>
    </source>
</evidence>
<evidence type="ECO:0000256" key="1">
    <source>
        <dbReference type="SAM" id="MobiDB-lite"/>
    </source>
</evidence>
<dbReference type="AlphaFoldDB" id="A0A512D618"/>
<name>A0A512D618_9MICO</name>
<accession>A0A512D618</accession>
<sequence>MLRSTFSDWTAEQLHVTQEELDDVKLSPVFDLFISRIEEARRRGAADPLTTITTKRAGGNSRACTKRMLEQLGFTAAQRRAVHRLLAGSPSGWPGLLRLYAVSADLTSRQRQYARRQLQTLRSHEPARSRSRAGCSVNPATP</sequence>
<feature type="region of interest" description="Disordered" evidence="1">
    <location>
        <begin position="119"/>
        <end position="142"/>
    </location>
</feature>
<protein>
    <submittedName>
        <fullName evidence="2">Uncharacterized protein</fullName>
    </submittedName>
</protein>
<reference evidence="2 3" key="1">
    <citation type="submission" date="2019-07" db="EMBL/GenBank/DDBJ databases">
        <title>Whole genome shotgun sequence of Terrabacter aerolatus NBRC 106305.</title>
        <authorList>
            <person name="Hosoyama A."/>
            <person name="Uohara A."/>
            <person name="Ohji S."/>
            <person name="Ichikawa N."/>
        </authorList>
    </citation>
    <scope>NUCLEOTIDE SEQUENCE [LARGE SCALE GENOMIC DNA]</scope>
    <source>
        <strain evidence="2 3">NBRC 106305</strain>
    </source>
</reference>
<keyword evidence="3" id="KW-1185">Reference proteome</keyword>
<evidence type="ECO:0000313" key="3">
    <source>
        <dbReference type="Proteomes" id="UP000321534"/>
    </source>
</evidence>
<dbReference type="Proteomes" id="UP000321534">
    <property type="component" value="Unassembled WGS sequence"/>
</dbReference>
<organism evidence="2 3">
    <name type="scientific">Terrabacter aerolatus</name>
    <dbReference type="NCBI Taxonomy" id="422442"/>
    <lineage>
        <taxon>Bacteria</taxon>
        <taxon>Bacillati</taxon>
        <taxon>Actinomycetota</taxon>
        <taxon>Actinomycetes</taxon>
        <taxon>Micrococcales</taxon>
        <taxon>Intrasporangiaceae</taxon>
        <taxon>Terrabacter</taxon>
    </lineage>
</organism>